<evidence type="ECO:0008006" key="3">
    <source>
        <dbReference type="Google" id="ProtNLM"/>
    </source>
</evidence>
<reference evidence="1" key="1">
    <citation type="submission" date="2023-08" db="EMBL/GenBank/DDBJ databases">
        <title>Reference Genome Resource for the Citrus Pathogen Phytophthora citrophthora.</title>
        <authorList>
            <person name="Moller H."/>
            <person name="Coetzee B."/>
            <person name="Rose L.J."/>
            <person name="Van Niekerk J.M."/>
        </authorList>
    </citation>
    <scope>NUCLEOTIDE SEQUENCE</scope>
    <source>
        <strain evidence="1">STE-U-9442</strain>
    </source>
</reference>
<proteinExistence type="predicted"/>
<evidence type="ECO:0000313" key="1">
    <source>
        <dbReference type="EMBL" id="KAK1937850.1"/>
    </source>
</evidence>
<accession>A0AAD9LIQ0</accession>
<keyword evidence="2" id="KW-1185">Reference proteome</keyword>
<sequence length="59" mass="6554">MVGSSKAEMMAKSSIWGEAKRSDEYVKMALGMEGVTGKALKEHTNYAYYMNFLKALKGN</sequence>
<protein>
    <recommendedName>
        <fullName evidence="3">RxLR effector protein</fullName>
    </recommendedName>
</protein>
<dbReference type="Proteomes" id="UP001259832">
    <property type="component" value="Unassembled WGS sequence"/>
</dbReference>
<comment type="caution">
    <text evidence="1">The sequence shown here is derived from an EMBL/GenBank/DDBJ whole genome shotgun (WGS) entry which is preliminary data.</text>
</comment>
<evidence type="ECO:0000313" key="2">
    <source>
        <dbReference type="Proteomes" id="UP001259832"/>
    </source>
</evidence>
<organism evidence="1 2">
    <name type="scientific">Phytophthora citrophthora</name>
    <dbReference type="NCBI Taxonomy" id="4793"/>
    <lineage>
        <taxon>Eukaryota</taxon>
        <taxon>Sar</taxon>
        <taxon>Stramenopiles</taxon>
        <taxon>Oomycota</taxon>
        <taxon>Peronosporomycetes</taxon>
        <taxon>Peronosporales</taxon>
        <taxon>Peronosporaceae</taxon>
        <taxon>Phytophthora</taxon>
    </lineage>
</organism>
<gene>
    <name evidence="1" type="ORF">P3T76_009587</name>
</gene>
<dbReference type="EMBL" id="JASMQC010000019">
    <property type="protein sequence ID" value="KAK1937850.1"/>
    <property type="molecule type" value="Genomic_DNA"/>
</dbReference>
<dbReference type="AlphaFoldDB" id="A0AAD9LIQ0"/>
<name>A0AAD9LIQ0_9STRA</name>